<evidence type="ECO:0000256" key="1">
    <source>
        <dbReference type="ARBA" id="ARBA00000448"/>
    </source>
</evidence>
<organism evidence="9 10">
    <name type="scientific">Sporothrix bragantina</name>
    <dbReference type="NCBI Taxonomy" id="671064"/>
    <lineage>
        <taxon>Eukaryota</taxon>
        <taxon>Fungi</taxon>
        <taxon>Dikarya</taxon>
        <taxon>Ascomycota</taxon>
        <taxon>Pezizomycotina</taxon>
        <taxon>Sordariomycetes</taxon>
        <taxon>Sordariomycetidae</taxon>
        <taxon>Ophiostomatales</taxon>
        <taxon>Ophiostomataceae</taxon>
        <taxon>Sporothrix</taxon>
    </lineage>
</organism>
<dbReference type="PANTHER" id="PTHR42715:SF3">
    <property type="entry name" value="BETA-GLUCOSIDASE B-RELATED"/>
    <property type="match status" value="1"/>
</dbReference>
<dbReference type="Gene3D" id="2.60.120.260">
    <property type="entry name" value="Galactose-binding domain-like"/>
    <property type="match status" value="1"/>
</dbReference>
<evidence type="ECO:0000256" key="6">
    <source>
        <dbReference type="ARBA" id="ARBA00023295"/>
    </source>
</evidence>
<dbReference type="InterPro" id="IPR036881">
    <property type="entry name" value="Glyco_hydro_3_C_sf"/>
</dbReference>
<dbReference type="Gene3D" id="3.40.50.1700">
    <property type="entry name" value="Glycoside hydrolase family 3 C-terminal domain"/>
    <property type="match status" value="1"/>
</dbReference>
<dbReference type="Gene3D" id="2.60.40.10">
    <property type="entry name" value="Immunoglobulins"/>
    <property type="match status" value="1"/>
</dbReference>
<accession>A0ABP0C6H5</accession>
<keyword evidence="10" id="KW-1185">Reference proteome</keyword>
<dbReference type="InterPro" id="IPR050288">
    <property type="entry name" value="Cellulose_deg_GH3"/>
</dbReference>
<dbReference type="EMBL" id="CAWUHC010000066">
    <property type="protein sequence ID" value="CAK7227498.1"/>
    <property type="molecule type" value="Genomic_DNA"/>
</dbReference>
<name>A0ABP0C6H5_9PEZI</name>
<comment type="catalytic activity">
    <reaction evidence="1">
        <text>Hydrolysis of terminal, non-reducing beta-D-glucosyl residues with release of beta-D-glucose.</text>
        <dbReference type="EC" id="3.2.1.21"/>
    </reaction>
</comment>
<dbReference type="Proteomes" id="UP001642406">
    <property type="component" value="Unassembled WGS sequence"/>
</dbReference>
<evidence type="ECO:0000313" key="10">
    <source>
        <dbReference type="Proteomes" id="UP001642406"/>
    </source>
</evidence>
<evidence type="ECO:0000256" key="5">
    <source>
        <dbReference type="ARBA" id="ARBA00023277"/>
    </source>
</evidence>
<dbReference type="EC" id="3.2.1.21" evidence="3"/>
<dbReference type="InterPro" id="IPR036962">
    <property type="entry name" value="Glyco_hydro_3_N_sf"/>
</dbReference>
<sequence>MDGQPGWTLRRGSPSELDSPDGSPASHGVSLAGMQNPFSGPDDGTGIELLCDLYPAETGTHYLAASGTGPTQVFIDDELVYEQTSNTADAMGFLFGAMDEIIVRHAFKKHRAYRLRVRASATTFEPGLEILCGRSGVRVGMVLQSVRERDLTAEAVALAKEADVCIVVAGHDAQWETEGQDQVSFALPADGSQDRRIEAVSAANPCTIVVNMTGTPVAMPWQDSVASILQAWFPGQEAGNAIADVLTGAVNPEGHLPVTFPHRIEDTPAFGNFPGELVADGSHRHLRVEYQEGVLVGYKHYQRGKQTAASFAFGNGLSYATFVYGQPVVTKTAVSGKKQDLCVAVDVTNTGAYPGRALVQIYCGLARGPARCRWIRAAPCELPCRW</sequence>
<dbReference type="Pfam" id="PF01915">
    <property type="entry name" value="Glyco_hydro_3_C"/>
    <property type="match status" value="1"/>
</dbReference>
<dbReference type="PROSITE" id="PS51820">
    <property type="entry name" value="PA14"/>
    <property type="match status" value="1"/>
</dbReference>
<evidence type="ECO:0000256" key="7">
    <source>
        <dbReference type="SAM" id="MobiDB-lite"/>
    </source>
</evidence>
<evidence type="ECO:0000256" key="3">
    <source>
        <dbReference type="ARBA" id="ARBA00012744"/>
    </source>
</evidence>
<feature type="domain" description="PA14" evidence="8">
    <location>
        <begin position="2"/>
        <end position="156"/>
    </location>
</feature>
<dbReference type="InterPro" id="IPR002772">
    <property type="entry name" value="Glyco_hydro_3_C"/>
</dbReference>
<keyword evidence="6" id="KW-0326">Glycosidase</keyword>
<evidence type="ECO:0000313" key="9">
    <source>
        <dbReference type="EMBL" id="CAK7227498.1"/>
    </source>
</evidence>
<comment type="similarity">
    <text evidence="2">Belongs to the glycosyl hydrolase 3 family.</text>
</comment>
<dbReference type="PANTHER" id="PTHR42715">
    <property type="entry name" value="BETA-GLUCOSIDASE"/>
    <property type="match status" value="1"/>
</dbReference>
<dbReference type="SUPFAM" id="SSF52279">
    <property type="entry name" value="Beta-D-glucan exohydrolase, C-terminal domain"/>
    <property type="match status" value="1"/>
</dbReference>
<feature type="region of interest" description="Disordered" evidence="7">
    <location>
        <begin position="1"/>
        <end position="38"/>
    </location>
</feature>
<evidence type="ECO:0000256" key="4">
    <source>
        <dbReference type="ARBA" id="ARBA00022801"/>
    </source>
</evidence>
<proteinExistence type="inferred from homology"/>
<reference evidence="9 10" key="1">
    <citation type="submission" date="2024-01" db="EMBL/GenBank/DDBJ databases">
        <authorList>
            <person name="Allen C."/>
            <person name="Tagirdzhanova G."/>
        </authorList>
    </citation>
    <scope>NUCLEOTIDE SEQUENCE [LARGE SCALE GENOMIC DNA]</scope>
</reference>
<comment type="caution">
    <text evidence="9">The sequence shown here is derived from an EMBL/GenBank/DDBJ whole genome shotgun (WGS) entry which is preliminary data.</text>
</comment>
<gene>
    <name evidence="9" type="ORF">SBRCBS47491_006588</name>
</gene>
<protein>
    <recommendedName>
        <fullName evidence="3">beta-glucosidase</fullName>
        <ecNumber evidence="3">3.2.1.21</ecNumber>
    </recommendedName>
</protein>
<dbReference type="Gene3D" id="3.20.20.300">
    <property type="entry name" value="Glycoside hydrolase, family 3, N-terminal domain"/>
    <property type="match status" value="1"/>
</dbReference>
<dbReference type="InterPro" id="IPR037524">
    <property type="entry name" value="PA14/GLEYA"/>
</dbReference>
<evidence type="ECO:0000259" key="8">
    <source>
        <dbReference type="PROSITE" id="PS51820"/>
    </source>
</evidence>
<keyword evidence="5" id="KW-0119">Carbohydrate metabolism</keyword>
<dbReference type="InterPro" id="IPR013783">
    <property type="entry name" value="Ig-like_fold"/>
</dbReference>
<keyword evidence="4" id="KW-0378">Hydrolase</keyword>
<evidence type="ECO:0000256" key="2">
    <source>
        <dbReference type="ARBA" id="ARBA00005336"/>
    </source>
</evidence>